<proteinExistence type="predicted"/>
<evidence type="ECO:0000313" key="4">
    <source>
        <dbReference type="Proteomes" id="UP000315395"/>
    </source>
</evidence>
<dbReference type="InterPro" id="IPR000639">
    <property type="entry name" value="Epox_hydrolase-like"/>
</dbReference>
<dbReference type="PRINTS" id="PR00412">
    <property type="entry name" value="EPOXHYDRLASE"/>
</dbReference>
<accession>A0A516GA81</accession>
<dbReference type="SUPFAM" id="SSF53474">
    <property type="entry name" value="alpha/beta-Hydrolases"/>
    <property type="match status" value="1"/>
</dbReference>
<dbReference type="Gene3D" id="3.40.50.1820">
    <property type="entry name" value="alpha/beta hydrolase"/>
    <property type="match status" value="1"/>
</dbReference>
<dbReference type="EMBL" id="CP041616">
    <property type="protein sequence ID" value="QDO88434.1"/>
    <property type="molecule type" value="Genomic_DNA"/>
</dbReference>
<protein>
    <submittedName>
        <fullName evidence="3">Alpha/beta fold hydrolase</fullName>
    </submittedName>
</protein>
<evidence type="ECO:0000256" key="1">
    <source>
        <dbReference type="ARBA" id="ARBA00022801"/>
    </source>
</evidence>
<sequence>MALVTTARRRLRRSTVGCVDSFTHEGLIFEVIDGGPRDGAPVLLLHGFPQDASAWAEVSERLHEHGLRTLAPHQRGYSPGARPRRVSAYRLSHLVGDVLALLDAAGLERAHIVGHDWGGAVAWTLAQHAPERVASLTVLSTPFPRALAWAARHADQARHSWYMAAFVLPVAPERILARMMTNGAMVRQGVPSEHQDRYAARLGTPQAMRGPLNWYRAALRPGGGRQRWHSLDEPSVLGAEPVQVPTTLVWGNRDPFLGRAAIERTAQYVESDYRFVELDAGHWLPEKRPEQVAAEIVSRVEAR</sequence>
<dbReference type="KEGG" id="orz:FNH13_08845"/>
<keyword evidence="1 3" id="KW-0378">Hydrolase</keyword>
<dbReference type="GO" id="GO:0016787">
    <property type="term" value="F:hydrolase activity"/>
    <property type="evidence" value="ECO:0007669"/>
    <property type="project" value="UniProtKB-KW"/>
</dbReference>
<dbReference type="PANTHER" id="PTHR43329">
    <property type="entry name" value="EPOXIDE HYDROLASE"/>
    <property type="match status" value="1"/>
</dbReference>
<gene>
    <name evidence="3" type="ORF">FNH13_08845</name>
</gene>
<dbReference type="AlphaFoldDB" id="A0A516GA81"/>
<dbReference type="InterPro" id="IPR000073">
    <property type="entry name" value="AB_hydrolase_1"/>
</dbReference>
<name>A0A516GA81_9MICO</name>
<organism evidence="3 4">
    <name type="scientific">Ornithinimicrobium ciconiae</name>
    <dbReference type="NCBI Taxonomy" id="2594265"/>
    <lineage>
        <taxon>Bacteria</taxon>
        <taxon>Bacillati</taxon>
        <taxon>Actinomycetota</taxon>
        <taxon>Actinomycetes</taxon>
        <taxon>Micrococcales</taxon>
        <taxon>Ornithinimicrobiaceae</taxon>
        <taxon>Ornithinimicrobium</taxon>
    </lineage>
</organism>
<evidence type="ECO:0000259" key="2">
    <source>
        <dbReference type="Pfam" id="PF00561"/>
    </source>
</evidence>
<reference evidence="3 4" key="1">
    <citation type="submission" date="2019-07" db="EMBL/GenBank/DDBJ databases">
        <title>complete genome sequencing of Ornithinimicrobium sp. H23M54.</title>
        <authorList>
            <person name="Bae J.-W."/>
            <person name="Lee S.-Y."/>
        </authorList>
    </citation>
    <scope>NUCLEOTIDE SEQUENCE [LARGE SCALE GENOMIC DNA]</scope>
    <source>
        <strain evidence="3 4">H23M54</strain>
    </source>
</reference>
<dbReference type="Proteomes" id="UP000315395">
    <property type="component" value="Chromosome"/>
</dbReference>
<dbReference type="Pfam" id="PF00561">
    <property type="entry name" value="Abhydrolase_1"/>
    <property type="match status" value="1"/>
</dbReference>
<keyword evidence="4" id="KW-1185">Reference proteome</keyword>
<dbReference type="InterPro" id="IPR029058">
    <property type="entry name" value="AB_hydrolase_fold"/>
</dbReference>
<dbReference type="OrthoDB" id="2987348at2"/>
<feature type="domain" description="AB hydrolase-1" evidence="2">
    <location>
        <begin position="41"/>
        <end position="287"/>
    </location>
</feature>
<evidence type="ECO:0000313" key="3">
    <source>
        <dbReference type="EMBL" id="QDO88434.1"/>
    </source>
</evidence>